<proteinExistence type="predicted"/>
<evidence type="ECO:0000313" key="3">
    <source>
        <dbReference type="Proteomes" id="UP000030651"/>
    </source>
</evidence>
<dbReference type="KEGG" id="pfy:PFICI_10192"/>
<dbReference type="Gene3D" id="2.115.10.20">
    <property type="entry name" value="Glycosyl hydrolase domain, family 43"/>
    <property type="match status" value="1"/>
</dbReference>
<gene>
    <name evidence="2" type="ORF">PFICI_10192</name>
</gene>
<dbReference type="EMBL" id="KI912115">
    <property type="protein sequence ID" value="ETS78130.1"/>
    <property type="molecule type" value="Genomic_DNA"/>
</dbReference>
<dbReference type="InterPro" id="IPR050727">
    <property type="entry name" value="GH43_arabinanases"/>
</dbReference>
<dbReference type="CDD" id="cd08983">
    <property type="entry name" value="GH43_Bt3655-like"/>
    <property type="match status" value="1"/>
</dbReference>
<dbReference type="RefSeq" id="XP_007836964.1">
    <property type="nucleotide sequence ID" value="XM_007838773.1"/>
</dbReference>
<feature type="signal peptide" evidence="1">
    <location>
        <begin position="1"/>
        <end position="20"/>
    </location>
</feature>
<dbReference type="OrthoDB" id="19657at2759"/>
<dbReference type="InParanoid" id="W3WWA3"/>
<dbReference type="SUPFAM" id="SSF75005">
    <property type="entry name" value="Arabinanase/levansucrase/invertase"/>
    <property type="match status" value="1"/>
</dbReference>
<dbReference type="eggNOG" id="ENOG502RYYQ">
    <property type="taxonomic scope" value="Eukaryota"/>
</dbReference>
<evidence type="ECO:0000313" key="2">
    <source>
        <dbReference type="EMBL" id="ETS78130.1"/>
    </source>
</evidence>
<dbReference type="PANTHER" id="PTHR43301:SF8">
    <property type="entry name" value="ARABINOSIDASE-RELATED"/>
    <property type="match status" value="1"/>
</dbReference>
<evidence type="ECO:0000256" key="1">
    <source>
        <dbReference type="SAM" id="SignalP"/>
    </source>
</evidence>
<name>W3WWA3_PESFW</name>
<keyword evidence="3" id="KW-1185">Reference proteome</keyword>
<dbReference type="Proteomes" id="UP000030651">
    <property type="component" value="Unassembled WGS sequence"/>
</dbReference>
<keyword evidence="1" id="KW-0732">Signal</keyword>
<dbReference type="AlphaFoldDB" id="W3WWA3"/>
<dbReference type="HOGENOM" id="CLU_010779_0_1_1"/>
<evidence type="ECO:0008006" key="4">
    <source>
        <dbReference type="Google" id="ProtNLM"/>
    </source>
</evidence>
<organism evidence="2 3">
    <name type="scientific">Pestalotiopsis fici (strain W106-1 / CGMCC3.15140)</name>
    <dbReference type="NCBI Taxonomy" id="1229662"/>
    <lineage>
        <taxon>Eukaryota</taxon>
        <taxon>Fungi</taxon>
        <taxon>Dikarya</taxon>
        <taxon>Ascomycota</taxon>
        <taxon>Pezizomycotina</taxon>
        <taxon>Sordariomycetes</taxon>
        <taxon>Xylariomycetidae</taxon>
        <taxon>Amphisphaeriales</taxon>
        <taxon>Sporocadaceae</taxon>
        <taxon>Pestalotiopsis</taxon>
    </lineage>
</organism>
<protein>
    <recommendedName>
        <fullName evidence="4">Glycoside hydrolase family 43 protein</fullName>
    </recommendedName>
</protein>
<dbReference type="GeneID" id="19275205"/>
<dbReference type="InterPro" id="IPR023296">
    <property type="entry name" value="Glyco_hydro_beta-prop_sf"/>
</dbReference>
<accession>W3WWA3</accession>
<reference evidence="3" key="1">
    <citation type="journal article" date="2015" name="BMC Genomics">
        <title>Genomic and transcriptomic analysis of the endophytic fungus Pestalotiopsis fici reveals its lifestyle and high potential for synthesis of natural products.</title>
        <authorList>
            <person name="Wang X."/>
            <person name="Zhang X."/>
            <person name="Liu L."/>
            <person name="Xiang M."/>
            <person name="Wang W."/>
            <person name="Sun X."/>
            <person name="Che Y."/>
            <person name="Guo L."/>
            <person name="Liu G."/>
            <person name="Guo L."/>
            <person name="Wang C."/>
            <person name="Yin W.B."/>
            <person name="Stadler M."/>
            <person name="Zhang X."/>
            <person name="Liu X."/>
        </authorList>
    </citation>
    <scope>NUCLEOTIDE SEQUENCE [LARGE SCALE GENOMIC DNA]</scope>
    <source>
        <strain evidence="3">W106-1 / CGMCC3.15140</strain>
    </source>
</reference>
<sequence>MYSILRLLLVLALWAQLITSNPIDLGELGIPIANRADSSLVGYLGAFFLGADPYVYFYLSNGNNAVSFKALNRGQPVLKPTKGTGGVRDPAIVQGGGAEAGKKWYIVGTDLNIGKTTWDAAQRTGSRGIFVWESTDLVNWTGERLVVVEDATAGMVWAPEAIWDASKNQYLVHWASKFYSTSDASHTGSPSNIVIRYAYTSDFKTFTSPKTYIDKSTFNVIDLDILPLDNTGSNYLRFLKDETAKTVFVEYSTSGLFGSWTRAGGSSGIITSAVEGPAAYRDNQVDGKVHVLLDFYGSDGYRPYESTNPMGNSWTASSRSAFPSNLRHGSVLPINQSLFDSVNSKWGG</sequence>
<feature type="chain" id="PRO_5004834306" description="Glycoside hydrolase family 43 protein" evidence="1">
    <location>
        <begin position="21"/>
        <end position="348"/>
    </location>
</feature>
<dbReference type="PANTHER" id="PTHR43301">
    <property type="entry name" value="ARABINAN ENDO-1,5-ALPHA-L-ARABINOSIDASE"/>
    <property type="match status" value="1"/>
</dbReference>
<dbReference type="OMA" id="YRPYEST"/>
<dbReference type="STRING" id="1229662.W3WWA3"/>